<evidence type="ECO:0000259" key="2">
    <source>
        <dbReference type="Pfam" id="PF02752"/>
    </source>
</evidence>
<evidence type="ECO:0000313" key="4">
    <source>
        <dbReference type="Proteomes" id="UP000481153"/>
    </source>
</evidence>
<protein>
    <recommendedName>
        <fullName evidence="5">Arrestin C-terminal-like domain-containing protein</fullName>
    </recommendedName>
</protein>
<dbReference type="InterPro" id="IPR011022">
    <property type="entry name" value="Arrestin_C-like"/>
</dbReference>
<dbReference type="Gene3D" id="2.60.40.640">
    <property type="match status" value="2"/>
</dbReference>
<dbReference type="InterPro" id="IPR011021">
    <property type="entry name" value="Arrestin-like_N"/>
</dbReference>
<evidence type="ECO:0000259" key="1">
    <source>
        <dbReference type="Pfam" id="PF00339"/>
    </source>
</evidence>
<sequence>MSLSTMFKKTKAKPASTIAVPATIDLSVDKSHYFTGDVVAGSIRINVTQPIECNEIAVHFLGKEEVHWVESDNESSTNYDNKHDFLSQKLILKSVQQTLPPGDHIFSFEHQLPSGLPGSFDNDKARDIDARIEYFVKGMVGVTGPAQTSLEKEYKMVTYSAVPATGSPTVAEKEVEMRLLCCIPRGKRHFLATTDKFPYVPGETAQVDVEIQNQSTQSCHHMEYQIVRQLDLVVQGRHHTKNIVASFGQLPVIAPGTTLKQRFQLEIPSDGLKQATRGTVVSVSYFASILGSRSFGLLLCCLPIRIGYYILQMPIHLGHPRKSPPPAALAIQDHETIDTTTLDS</sequence>
<keyword evidence="4" id="KW-1185">Reference proteome</keyword>
<dbReference type="PANTHER" id="PTHR11188:SF17">
    <property type="entry name" value="FI21816P1"/>
    <property type="match status" value="1"/>
</dbReference>
<dbReference type="Pfam" id="PF00339">
    <property type="entry name" value="Arrestin_N"/>
    <property type="match status" value="1"/>
</dbReference>
<dbReference type="GO" id="GO:0005737">
    <property type="term" value="C:cytoplasm"/>
    <property type="evidence" value="ECO:0007669"/>
    <property type="project" value="TreeGrafter"/>
</dbReference>
<dbReference type="InterPro" id="IPR050357">
    <property type="entry name" value="Arrestin_domain-protein"/>
</dbReference>
<dbReference type="PANTHER" id="PTHR11188">
    <property type="entry name" value="ARRESTIN DOMAIN CONTAINING PROTEIN"/>
    <property type="match status" value="1"/>
</dbReference>
<feature type="domain" description="Arrestin C-terminal-like" evidence="2">
    <location>
        <begin position="186"/>
        <end position="307"/>
    </location>
</feature>
<dbReference type="Pfam" id="PF02752">
    <property type="entry name" value="Arrestin_C"/>
    <property type="match status" value="1"/>
</dbReference>
<proteinExistence type="predicted"/>
<dbReference type="InterPro" id="IPR014752">
    <property type="entry name" value="Arrestin-like_C"/>
</dbReference>
<evidence type="ECO:0008006" key="5">
    <source>
        <dbReference type="Google" id="ProtNLM"/>
    </source>
</evidence>
<dbReference type="InterPro" id="IPR014756">
    <property type="entry name" value="Ig_E-set"/>
</dbReference>
<reference evidence="3 4" key="1">
    <citation type="submission" date="2019-07" db="EMBL/GenBank/DDBJ databases">
        <title>Genomics analysis of Aphanomyces spp. identifies a new class of oomycete effector associated with host adaptation.</title>
        <authorList>
            <person name="Gaulin E."/>
        </authorList>
    </citation>
    <scope>NUCLEOTIDE SEQUENCE [LARGE SCALE GENOMIC DNA]</scope>
    <source>
        <strain evidence="3 4">ATCC 201684</strain>
    </source>
</reference>
<dbReference type="Proteomes" id="UP000481153">
    <property type="component" value="Unassembled WGS sequence"/>
</dbReference>
<name>A0A6G0X5J4_9STRA</name>
<accession>A0A6G0X5J4</accession>
<gene>
    <name evidence="3" type="ORF">Ae201684_008368</name>
</gene>
<dbReference type="AlphaFoldDB" id="A0A6G0X5J4"/>
<dbReference type="EMBL" id="VJMJ01000101">
    <property type="protein sequence ID" value="KAF0735157.1"/>
    <property type="molecule type" value="Genomic_DNA"/>
</dbReference>
<dbReference type="VEuPathDB" id="FungiDB:AeMF1_006116"/>
<evidence type="ECO:0000313" key="3">
    <source>
        <dbReference type="EMBL" id="KAF0735157.1"/>
    </source>
</evidence>
<comment type="caution">
    <text evidence="3">The sequence shown here is derived from an EMBL/GenBank/DDBJ whole genome shotgun (WGS) entry which is preliminary data.</text>
</comment>
<dbReference type="SUPFAM" id="SSF81296">
    <property type="entry name" value="E set domains"/>
    <property type="match status" value="2"/>
</dbReference>
<dbReference type="GO" id="GO:0015031">
    <property type="term" value="P:protein transport"/>
    <property type="evidence" value="ECO:0007669"/>
    <property type="project" value="TreeGrafter"/>
</dbReference>
<organism evidence="3 4">
    <name type="scientific">Aphanomyces euteiches</name>
    <dbReference type="NCBI Taxonomy" id="100861"/>
    <lineage>
        <taxon>Eukaryota</taxon>
        <taxon>Sar</taxon>
        <taxon>Stramenopiles</taxon>
        <taxon>Oomycota</taxon>
        <taxon>Saprolegniomycetes</taxon>
        <taxon>Saprolegniales</taxon>
        <taxon>Verrucalvaceae</taxon>
        <taxon>Aphanomyces</taxon>
    </lineage>
</organism>
<feature type="domain" description="Arrestin-like N-terminal" evidence="1">
    <location>
        <begin position="24"/>
        <end position="142"/>
    </location>
</feature>